<evidence type="ECO:0000256" key="2">
    <source>
        <dbReference type="ARBA" id="ARBA00022649"/>
    </source>
</evidence>
<gene>
    <name evidence="8" type="ORF">CFR75_15630</name>
</gene>
<dbReference type="InterPro" id="IPR012933">
    <property type="entry name" value="HicA_mRNA_interferase"/>
</dbReference>
<protein>
    <submittedName>
        <fullName evidence="8">Addiction module toxin, HicA family</fullName>
    </submittedName>
</protein>
<evidence type="ECO:0000256" key="5">
    <source>
        <dbReference type="ARBA" id="ARBA00022801"/>
    </source>
</evidence>
<dbReference type="GO" id="GO:0004519">
    <property type="term" value="F:endonuclease activity"/>
    <property type="evidence" value="ECO:0007669"/>
    <property type="project" value="UniProtKB-KW"/>
</dbReference>
<dbReference type="OrthoDB" id="9811409at2"/>
<dbReference type="Gene3D" id="3.30.920.30">
    <property type="entry name" value="Hypothetical protein"/>
    <property type="match status" value="1"/>
</dbReference>
<evidence type="ECO:0000256" key="1">
    <source>
        <dbReference type="ARBA" id="ARBA00006620"/>
    </source>
</evidence>
<keyword evidence="5" id="KW-0378">Hydrolase</keyword>
<evidence type="ECO:0000256" key="3">
    <source>
        <dbReference type="ARBA" id="ARBA00022722"/>
    </source>
</evidence>
<evidence type="ECO:0000313" key="9">
    <source>
        <dbReference type="Proteomes" id="UP000248257"/>
    </source>
</evidence>
<dbReference type="AlphaFoldDB" id="A0A318PIR6"/>
<dbReference type="EMBL" id="NKUC01000064">
    <property type="protein sequence ID" value="PYD55592.1"/>
    <property type="molecule type" value="Genomic_DNA"/>
</dbReference>
<dbReference type="InterPro" id="IPR038570">
    <property type="entry name" value="HicA_sf"/>
</dbReference>
<evidence type="ECO:0000313" key="8">
    <source>
        <dbReference type="EMBL" id="PYD55592.1"/>
    </source>
</evidence>
<dbReference type="Proteomes" id="UP000248257">
    <property type="component" value="Unassembled WGS sequence"/>
</dbReference>
<dbReference type="GO" id="GO:0016787">
    <property type="term" value="F:hydrolase activity"/>
    <property type="evidence" value="ECO:0007669"/>
    <property type="project" value="UniProtKB-KW"/>
</dbReference>
<evidence type="ECO:0000256" key="4">
    <source>
        <dbReference type="ARBA" id="ARBA00022759"/>
    </source>
</evidence>
<evidence type="ECO:0000256" key="6">
    <source>
        <dbReference type="ARBA" id="ARBA00022884"/>
    </source>
</evidence>
<sequence>MKSREVISRLKADGWAQVRQTGSHIHFRHETKPGTVTVAHPNSDLAVGTLKSIERQSGVKLR</sequence>
<comment type="similarity">
    <text evidence="1">Belongs to the HicA mRNA interferase family.</text>
</comment>
<reference evidence="8 9" key="1">
    <citation type="submission" date="2017-07" db="EMBL/GenBank/DDBJ databases">
        <title>A draft genome sequence of Komagataeibacter xylinus LMG 1515.</title>
        <authorList>
            <person name="Skraban J."/>
            <person name="Cleenwerck I."/>
            <person name="Vandamme P."/>
            <person name="Trcek J."/>
        </authorList>
    </citation>
    <scope>NUCLEOTIDE SEQUENCE [LARGE SCALE GENOMIC DNA]</scope>
    <source>
        <strain evidence="8 9">LMG 1515</strain>
    </source>
</reference>
<keyword evidence="3" id="KW-0540">Nuclease</keyword>
<keyword evidence="9" id="KW-1185">Reference proteome</keyword>
<dbReference type="GO" id="GO:0003729">
    <property type="term" value="F:mRNA binding"/>
    <property type="evidence" value="ECO:0007669"/>
    <property type="project" value="InterPro"/>
</dbReference>
<keyword evidence="7" id="KW-0346">Stress response</keyword>
<organism evidence="8 9">
    <name type="scientific">Komagataeibacter xylinus</name>
    <name type="common">Gluconacetobacter xylinus</name>
    <dbReference type="NCBI Taxonomy" id="28448"/>
    <lineage>
        <taxon>Bacteria</taxon>
        <taxon>Pseudomonadati</taxon>
        <taxon>Pseudomonadota</taxon>
        <taxon>Alphaproteobacteria</taxon>
        <taxon>Acetobacterales</taxon>
        <taxon>Acetobacteraceae</taxon>
        <taxon>Komagataeibacter</taxon>
    </lineage>
</organism>
<evidence type="ECO:0000256" key="7">
    <source>
        <dbReference type="ARBA" id="ARBA00023016"/>
    </source>
</evidence>
<dbReference type="RefSeq" id="WP_082770923.1">
    <property type="nucleotide sequence ID" value="NZ_CBCRXN010000088.1"/>
</dbReference>
<keyword evidence="2" id="KW-1277">Toxin-antitoxin system</keyword>
<comment type="caution">
    <text evidence="8">The sequence shown here is derived from an EMBL/GenBank/DDBJ whole genome shotgun (WGS) entry which is preliminary data.</text>
</comment>
<accession>A0A318PIR6</accession>
<dbReference type="Pfam" id="PF07927">
    <property type="entry name" value="HicA_toxin"/>
    <property type="match status" value="1"/>
</dbReference>
<proteinExistence type="inferred from homology"/>
<keyword evidence="4" id="KW-0255">Endonuclease</keyword>
<dbReference type="SUPFAM" id="SSF54786">
    <property type="entry name" value="YcfA/nrd intein domain"/>
    <property type="match status" value="1"/>
</dbReference>
<keyword evidence="6" id="KW-0694">RNA-binding</keyword>
<name>A0A318PIR6_KOMXY</name>